<organism evidence="1 2">
    <name type="scientific">Elongatibacter sediminis</name>
    <dbReference type="NCBI Taxonomy" id="3119006"/>
    <lineage>
        <taxon>Bacteria</taxon>
        <taxon>Pseudomonadati</taxon>
        <taxon>Pseudomonadota</taxon>
        <taxon>Gammaproteobacteria</taxon>
        <taxon>Chromatiales</taxon>
        <taxon>Wenzhouxiangellaceae</taxon>
        <taxon>Elongatibacter</taxon>
    </lineage>
</organism>
<protein>
    <submittedName>
        <fullName evidence="1">DUF938 domain-containing protein</fullName>
    </submittedName>
</protein>
<gene>
    <name evidence="1" type="ORF">V3330_17660</name>
</gene>
<dbReference type="PANTHER" id="PTHR20974">
    <property type="entry name" value="UPF0585 PROTEIN CG18661"/>
    <property type="match status" value="1"/>
</dbReference>
<dbReference type="RefSeq" id="WP_354696783.1">
    <property type="nucleotide sequence ID" value="NZ_JAZHOG010000014.1"/>
</dbReference>
<reference evidence="1 2" key="1">
    <citation type="submission" date="2024-02" db="EMBL/GenBank/DDBJ databases">
        <title>A novel Wenzhouxiangellaceae bacterium, isolated from coastal sediments.</title>
        <authorList>
            <person name="Du Z.-J."/>
            <person name="Ye Y.-Q."/>
            <person name="Zhang X.-Y."/>
        </authorList>
    </citation>
    <scope>NUCLEOTIDE SEQUENCE [LARGE SCALE GENOMIC DNA]</scope>
    <source>
        <strain evidence="1 2">CH-27</strain>
    </source>
</reference>
<dbReference type="Pfam" id="PF06080">
    <property type="entry name" value="DUF938"/>
    <property type="match status" value="1"/>
</dbReference>
<dbReference type="Gene3D" id="3.40.50.150">
    <property type="entry name" value="Vaccinia Virus protein VP39"/>
    <property type="match status" value="1"/>
</dbReference>
<dbReference type="SUPFAM" id="SSF53335">
    <property type="entry name" value="S-adenosyl-L-methionine-dependent methyltransferases"/>
    <property type="match status" value="1"/>
</dbReference>
<dbReference type="EMBL" id="JAZHOG010000014">
    <property type="protein sequence ID" value="MEJ8569458.1"/>
    <property type="molecule type" value="Genomic_DNA"/>
</dbReference>
<dbReference type="AlphaFoldDB" id="A0AAW9RKM2"/>
<evidence type="ECO:0000313" key="2">
    <source>
        <dbReference type="Proteomes" id="UP001359886"/>
    </source>
</evidence>
<name>A0AAW9RKM2_9GAMM</name>
<evidence type="ECO:0000313" key="1">
    <source>
        <dbReference type="EMBL" id="MEJ8569458.1"/>
    </source>
</evidence>
<sequence>MNLPLAWSEACDRNKQPILEVLLEVLPSRGRILEIGSATGQHVVHFAAALPGWVWQPSDQAAYLPDLEARLRAEGGVNIEPAITLDVARDFPEGPYDAVYSSNTSHIMSWPEVQAMFAGVGGVLRVEGLFCLYGPFNENGEFTAPSNAAFDRQLRQRNPSMGLRDLADLETLGRQHHLFLQQRFPLPANNQLLVFVRRPESASTRTDGKPA</sequence>
<dbReference type="PANTHER" id="PTHR20974:SF0">
    <property type="entry name" value="UPF0585 PROTEIN CG18661"/>
    <property type="match status" value="1"/>
</dbReference>
<accession>A0AAW9RKM2</accession>
<dbReference type="Proteomes" id="UP001359886">
    <property type="component" value="Unassembled WGS sequence"/>
</dbReference>
<comment type="caution">
    <text evidence="1">The sequence shown here is derived from an EMBL/GenBank/DDBJ whole genome shotgun (WGS) entry which is preliminary data.</text>
</comment>
<keyword evidence="2" id="KW-1185">Reference proteome</keyword>
<dbReference type="InterPro" id="IPR029063">
    <property type="entry name" value="SAM-dependent_MTases_sf"/>
</dbReference>
<proteinExistence type="predicted"/>
<dbReference type="InterPro" id="IPR010342">
    <property type="entry name" value="DUF938"/>
</dbReference>